<dbReference type="InterPro" id="IPR038765">
    <property type="entry name" value="Papain-like_cys_pep_sf"/>
</dbReference>
<dbReference type="AlphaFoldDB" id="A0A8J2W406"/>
<organism evidence="2 3">
    <name type="scientific">Agaricicola taiwanensis</name>
    <dbReference type="NCBI Taxonomy" id="591372"/>
    <lineage>
        <taxon>Bacteria</taxon>
        <taxon>Pseudomonadati</taxon>
        <taxon>Pseudomonadota</taxon>
        <taxon>Alphaproteobacteria</taxon>
        <taxon>Rhodobacterales</taxon>
        <taxon>Paracoccaceae</taxon>
        <taxon>Agaricicola</taxon>
    </lineage>
</organism>
<accession>A0A8J2W406</accession>
<keyword evidence="3" id="KW-1185">Reference proteome</keyword>
<dbReference type="Proteomes" id="UP000602745">
    <property type="component" value="Unassembled WGS sequence"/>
</dbReference>
<evidence type="ECO:0000313" key="2">
    <source>
        <dbReference type="EMBL" id="GGE42066.1"/>
    </source>
</evidence>
<dbReference type="InterPro" id="IPR002931">
    <property type="entry name" value="Transglutaminase-like"/>
</dbReference>
<dbReference type="Pfam" id="PF08379">
    <property type="entry name" value="Bact_transglu_N"/>
    <property type="match status" value="1"/>
</dbReference>
<dbReference type="SUPFAM" id="SSF54001">
    <property type="entry name" value="Cysteine proteinases"/>
    <property type="match status" value="1"/>
</dbReference>
<dbReference type="EMBL" id="BMCP01000002">
    <property type="protein sequence ID" value="GGE42066.1"/>
    <property type="molecule type" value="Genomic_DNA"/>
</dbReference>
<reference evidence="2" key="1">
    <citation type="journal article" date="2014" name="Int. J. Syst. Evol. Microbiol.">
        <title>Complete genome sequence of Corynebacterium casei LMG S-19264T (=DSM 44701T), isolated from a smear-ripened cheese.</title>
        <authorList>
            <consortium name="US DOE Joint Genome Institute (JGI-PGF)"/>
            <person name="Walter F."/>
            <person name="Albersmeier A."/>
            <person name="Kalinowski J."/>
            <person name="Ruckert C."/>
        </authorList>
    </citation>
    <scope>NUCLEOTIDE SEQUENCE</scope>
    <source>
        <strain evidence="2">CCM 7684</strain>
    </source>
</reference>
<dbReference type="Gene3D" id="3.10.620.30">
    <property type="match status" value="1"/>
</dbReference>
<dbReference type="PANTHER" id="PTHR33490:SF6">
    <property type="entry name" value="SLL1049 PROTEIN"/>
    <property type="match status" value="1"/>
</dbReference>
<name>A0A8J2W406_9RHOB</name>
<dbReference type="SMART" id="SM00460">
    <property type="entry name" value="TGc"/>
    <property type="match status" value="1"/>
</dbReference>
<evidence type="ECO:0000259" key="1">
    <source>
        <dbReference type="SMART" id="SM00460"/>
    </source>
</evidence>
<dbReference type="Pfam" id="PF01841">
    <property type="entry name" value="Transglut_core"/>
    <property type="match status" value="1"/>
</dbReference>
<gene>
    <name evidence="2" type="ORF">GCM10007276_19220</name>
</gene>
<comment type="caution">
    <text evidence="2">The sequence shown here is derived from an EMBL/GenBank/DDBJ whole genome shotgun (WGS) entry which is preliminary data.</text>
</comment>
<sequence>MRISIRHETRYQYSASPTRVTQILRLTPRDHDGQYITSWRVEVDRPVRLSQSEDAFGNITHTFTAEGGESLTMLAEGEVQTHDANGMVTGTSEKFAPELYLRETPLTKADSAITSFAKEITEEARGDRLNQLHVLLAGVHRGMIFDARPTDTTTTAAEAFAMRRGVCQDLSHVFIAAARSIGIPARYVSGYFRRIDGVVDQEAGHAWVEAYVTGLGWVGFDPANGISVTDAHARVAMALDYLGAAPIRGTRYGGGEEVLNVFLKVQA</sequence>
<feature type="domain" description="Transglutaminase-like" evidence="1">
    <location>
        <begin position="159"/>
        <end position="224"/>
    </location>
</feature>
<reference evidence="2" key="2">
    <citation type="submission" date="2020-09" db="EMBL/GenBank/DDBJ databases">
        <authorList>
            <person name="Sun Q."/>
            <person name="Sedlacek I."/>
        </authorList>
    </citation>
    <scope>NUCLEOTIDE SEQUENCE</scope>
    <source>
        <strain evidence="2">CCM 7684</strain>
    </source>
</reference>
<proteinExistence type="predicted"/>
<dbReference type="RefSeq" id="WP_188409512.1">
    <property type="nucleotide sequence ID" value="NZ_BMCP01000002.1"/>
</dbReference>
<evidence type="ECO:0000313" key="3">
    <source>
        <dbReference type="Proteomes" id="UP000602745"/>
    </source>
</evidence>
<dbReference type="PANTHER" id="PTHR33490">
    <property type="entry name" value="BLR5614 PROTEIN-RELATED"/>
    <property type="match status" value="1"/>
</dbReference>
<protein>
    <submittedName>
        <fullName evidence="2">Transglutaminase</fullName>
    </submittedName>
</protein>
<dbReference type="InterPro" id="IPR013589">
    <property type="entry name" value="Bac_transglu_N"/>
</dbReference>